<dbReference type="AlphaFoldDB" id="A0A7J4JZ96"/>
<dbReference type="Proteomes" id="UP000590964">
    <property type="component" value="Unassembled WGS sequence"/>
</dbReference>
<sequence>MKLKLAFALSILALILLAGCINTQDQNAPVSGTPGTTQGDGTTGQAREPLEITKDNFALIPPGELAESQAENSNPSTGSPITGSAILTGIMQSGLQQGGEEPKPDVNYTCTYTMRFFTLDAFQPAIDTNYNWRGCWLPAVRITNPEEQYGGYIATGDPSQEYKGRLSRVDYQFHTDVANSGTSGRFSIGTGPRNYSHWSYNLSGDATKEMLLEIDANAQKLDMVFDVFSFNRNATPSTTAFYASYASVLFPPFNEVANISTLQSSGNFTYSSAKGIFEEPRFLQGEEASENCQNNYCFLTAHDSNEFASFTSKPVFLDGNSIYKITFRVFTQSYIEDIDASGLPLVRLRLNTLPDYREAVTMFYKPSSEGESEESIYFQTGIDGQQAVLSFDLANITGGSALQLVGISGITLNKSISYDLTPPEIQIAYVVTTENQTRRLTATAVATDYESGIYKIGMNVFSPSNNEIIQNQPQECRGIIECTDRASIDADQDGNYQINAWARNGLDTWSEKVTTYVQP</sequence>
<dbReference type="EMBL" id="DUFW01000013">
    <property type="protein sequence ID" value="HIH21187.1"/>
    <property type="molecule type" value="Genomic_DNA"/>
</dbReference>
<accession>A0A7J4JZ96</accession>
<dbReference type="PROSITE" id="PS51257">
    <property type="entry name" value="PROKAR_LIPOPROTEIN"/>
    <property type="match status" value="1"/>
</dbReference>
<evidence type="ECO:0000313" key="1">
    <source>
        <dbReference type="EMBL" id="HIH21187.1"/>
    </source>
</evidence>
<organism evidence="1 2">
    <name type="scientific">Candidatus Iainarchaeum sp</name>
    <dbReference type="NCBI Taxonomy" id="3101447"/>
    <lineage>
        <taxon>Archaea</taxon>
        <taxon>Candidatus Iainarchaeota</taxon>
        <taxon>Candidatus Iainarchaeia</taxon>
        <taxon>Candidatus Iainarchaeales</taxon>
        <taxon>Candidatus Iainarchaeaceae</taxon>
        <taxon>Candidatus Iainarchaeum</taxon>
    </lineage>
</organism>
<comment type="caution">
    <text evidence="1">The sequence shown here is derived from an EMBL/GenBank/DDBJ whole genome shotgun (WGS) entry which is preliminary data.</text>
</comment>
<proteinExistence type="predicted"/>
<evidence type="ECO:0000313" key="2">
    <source>
        <dbReference type="Proteomes" id="UP000590964"/>
    </source>
</evidence>
<protein>
    <submittedName>
        <fullName evidence="1">Uncharacterized protein</fullName>
    </submittedName>
</protein>
<reference evidence="2" key="1">
    <citation type="journal article" date="2020" name="bioRxiv">
        <title>A rank-normalized archaeal taxonomy based on genome phylogeny resolves widespread incomplete and uneven classifications.</title>
        <authorList>
            <person name="Rinke C."/>
            <person name="Chuvochina M."/>
            <person name="Mussig A.J."/>
            <person name="Chaumeil P.-A."/>
            <person name="Waite D.W."/>
            <person name="Whitman W.B."/>
            <person name="Parks D.H."/>
            <person name="Hugenholtz P."/>
        </authorList>
    </citation>
    <scope>NUCLEOTIDE SEQUENCE [LARGE SCALE GENOMIC DNA]</scope>
</reference>
<name>A0A7J4JZ96_9ARCH</name>
<gene>
    <name evidence="1" type="ORF">HA222_00795</name>
</gene>